<feature type="signal peptide" evidence="4">
    <location>
        <begin position="1"/>
        <end position="17"/>
    </location>
</feature>
<protein>
    <recommendedName>
        <fullName evidence="5">MD-2-related lipid-recognition domain-containing protein</fullName>
    </recommendedName>
</protein>
<dbReference type="AlphaFoldDB" id="A0ABD0T3C9"/>
<evidence type="ECO:0000259" key="5">
    <source>
        <dbReference type="SMART" id="SM00737"/>
    </source>
</evidence>
<evidence type="ECO:0000256" key="3">
    <source>
        <dbReference type="ARBA" id="ARBA00022525"/>
    </source>
</evidence>
<keyword evidence="3" id="KW-0964">Secreted</keyword>
<reference evidence="6 7" key="1">
    <citation type="submission" date="2024-06" db="EMBL/GenBank/DDBJ databases">
        <title>A chromosome-level genome assembly of beet webworm, Loxostege sticticalis.</title>
        <authorList>
            <person name="Zhang Y."/>
        </authorList>
    </citation>
    <scope>NUCLEOTIDE SEQUENCE [LARGE SCALE GENOMIC DNA]</scope>
    <source>
        <strain evidence="6">AQ028</strain>
        <tissue evidence="6">Male pupae</tissue>
    </source>
</reference>
<evidence type="ECO:0000313" key="6">
    <source>
        <dbReference type="EMBL" id="KAL0832524.1"/>
    </source>
</evidence>
<dbReference type="InterPro" id="IPR003172">
    <property type="entry name" value="ML_dom"/>
</dbReference>
<organism evidence="6 7">
    <name type="scientific">Loxostege sticticalis</name>
    <name type="common">Beet webworm moth</name>
    <dbReference type="NCBI Taxonomy" id="481309"/>
    <lineage>
        <taxon>Eukaryota</taxon>
        <taxon>Metazoa</taxon>
        <taxon>Ecdysozoa</taxon>
        <taxon>Arthropoda</taxon>
        <taxon>Hexapoda</taxon>
        <taxon>Insecta</taxon>
        <taxon>Pterygota</taxon>
        <taxon>Neoptera</taxon>
        <taxon>Endopterygota</taxon>
        <taxon>Lepidoptera</taxon>
        <taxon>Glossata</taxon>
        <taxon>Ditrysia</taxon>
        <taxon>Pyraloidea</taxon>
        <taxon>Crambidae</taxon>
        <taxon>Pyraustinae</taxon>
        <taxon>Loxostege</taxon>
    </lineage>
</organism>
<comment type="caution">
    <text evidence="6">The sequence shown here is derived from an EMBL/GenBank/DDBJ whole genome shotgun (WGS) entry which is preliminary data.</text>
</comment>
<dbReference type="PANTHER" id="PTHR11306">
    <property type="entry name" value="NIEMANN PICK TYPE C2 PROTEIN NPC2-RELATED"/>
    <property type="match status" value="1"/>
</dbReference>
<dbReference type="Pfam" id="PF02221">
    <property type="entry name" value="E1_DerP2_DerF2"/>
    <property type="match status" value="1"/>
</dbReference>
<dbReference type="GO" id="GO:0005576">
    <property type="term" value="C:extracellular region"/>
    <property type="evidence" value="ECO:0007669"/>
    <property type="project" value="UniProtKB-SubCell"/>
</dbReference>
<evidence type="ECO:0000256" key="4">
    <source>
        <dbReference type="SAM" id="SignalP"/>
    </source>
</evidence>
<name>A0ABD0T3C9_LOXSC</name>
<dbReference type="Proteomes" id="UP001549921">
    <property type="component" value="Unassembled WGS sequence"/>
</dbReference>
<sequence length="153" mass="16731">MKGVAVAIVAILATAEAGPTQFTPCQGVPQDACTVQEVNIRDCDSYPCQIKRGEDMVTEVTGTPYFTSDDAVIVLDWMDDIFGYPIIVNNGGRPENACQYTTCPLQAGEPSTLVYKMPVSSMYMPGTYTFRGKLYNPDDESQVCCFETQAEIV</sequence>
<comment type="subcellular location">
    <subcellularLocation>
        <location evidence="1">Secreted</location>
    </subcellularLocation>
</comment>
<feature type="chain" id="PRO_5044893357" description="MD-2-related lipid-recognition domain-containing protein" evidence="4">
    <location>
        <begin position="18"/>
        <end position="153"/>
    </location>
</feature>
<accession>A0ABD0T3C9</accession>
<evidence type="ECO:0000256" key="2">
    <source>
        <dbReference type="ARBA" id="ARBA00006370"/>
    </source>
</evidence>
<dbReference type="InterPro" id="IPR014756">
    <property type="entry name" value="Ig_E-set"/>
</dbReference>
<dbReference type="EMBL" id="JBEDNZ010000010">
    <property type="protein sequence ID" value="KAL0832524.1"/>
    <property type="molecule type" value="Genomic_DNA"/>
</dbReference>
<keyword evidence="4" id="KW-0732">Signal</keyword>
<comment type="similarity">
    <text evidence="2">Belongs to the NPC2 family.</text>
</comment>
<dbReference type="PANTHER" id="PTHR11306:SF55">
    <property type="entry name" value="GEO08227P1-RELATED"/>
    <property type="match status" value="1"/>
</dbReference>
<proteinExistence type="inferred from homology"/>
<dbReference type="Gene3D" id="2.60.40.770">
    <property type="match status" value="1"/>
</dbReference>
<gene>
    <name evidence="6" type="ORF">ABMA28_000735</name>
</gene>
<dbReference type="InterPro" id="IPR039670">
    <property type="entry name" value="NPC2-like"/>
</dbReference>
<evidence type="ECO:0000256" key="1">
    <source>
        <dbReference type="ARBA" id="ARBA00004613"/>
    </source>
</evidence>
<dbReference type="SUPFAM" id="SSF81296">
    <property type="entry name" value="E set domains"/>
    <property type="match status" value="1"/>
</dbReference>
<feature type="domain" description="MD-2-related lipid-recognition" evidence="5">
    <location>
        <begin position="22"/>
        <end position="150"/>
    </location>
</feature>
<dbReference type="SMART" id="SM00737">
    <property type="entry name" value="ML"/>
    <property type="match status" value="1"/>
</dbReference>
<dbReference type="FunFam" id="2.60.40.770:FF:000001">
    <property type="entry name" value="NPC intracellular cholesterol transporter 2"/>
    <property type="match status" value="1"/>
</dbReference>
<evidence type="ECO:0000313" key="7">
    <source>
        <dbReference type="Proteomes" id="UP001549921"/>
    </source>
</evidence>